<dbReference type="GO" id="GO:0003677">
    <property type="term" value="F:DNA binding"/>
    <property type="evidence" value="ECO:0007669"/>
    <property type="project" value="UniProtKB-KW"/>
</dbReference>
<reference evidence="3 4" key="1">
    <citation type="submission" date="2016-10" db="EMBL/GenBank/DDBJ databases">
        <authorList>
            <person name="de Groot N.N."/>
        </authorList>
    </citation>
    <scope>NUCLEOTIDE SEQUENCE [LARGE SCALE GENOMIC DNA]</scope>
    <source>
        <strain evidence="3 4">KHGC13</strain>
    </source>
</reference>
<dbReference type="InterPro" id="IPR010982">
    <property type="entry name" value="Lambda_DNA-bd_dom_sf"/>
</dbReference>
<dbReference type="OrthoDB" id="6386941at2"/>
<feature type="domain" description="HTH cro/C1-type" evidence="2">
    <location>
        <begin position="19"/>
        <end position="73"/>
    </location>
</feature>
<evidence type="ECO:0000259" key="2">
    <source>
        <dbReference type="PROSITE" id="PS50943"/>
    </source>
</evidence>
<dbReference type="PANTHER" id="PTHR46797:SF1">
    <property type="entry name" value="METHYLPHOSPHONATE SYNTHASE"/>
    <property type="match status" value="1"/>
</dbReference>
<protein>
    <submittedName>
        <fullName evidence="3">Helix-turn-helix</fullName>
    </submittedName>
</protein>
<accession>A0A1I7FN25</accession>
<dbReference type="InterPro" id="IPR001387">
    <property type="entry name" value="Cro/C1-type_HTH"/>
</dbReference>
<evidence type="ECO:0000313" key="4">
    <source>
        <dbReference type="Proteomes" id="UP000198817"/>
    </source>
</evidence>
<dbReference type="CDD" id="cd00093">
    <property type="entry name" value="HTH_XRE"/>
    <property type="match status" value="1"/>
</dbReference>
<dbReference type="AlphaFoldDB" id="A0A1I7FN25"/>
<dbReference type="Gene3D" id="1.10.260.40">
    <property type="entry name" value="lambda repressor-like DNA-binding domains"/>
    <property type="match status" value="1"/>
</dbReference>
<dbReference type="SUPFAM" id="SSF47413">
    <property type="entry name" value="lambda repressor-like DNA-binding domains"/>
    <property type="match status" value="1"/>
</dbReference>
<name>A0A1I7FN25_9FIRM</name>
<dbReference type="RefSeq" id="WP_090470021.1">
    <property type="nucleotide sequence ID" value="NZ_CACVNK010000050.1"/>
</dbReference>
<evidence type="ECO:0000256" key="1">
    <source>
        <dbReference type="ARBA" id="ARBA00023125"/>
    </source>
</evidence>
<dbReference type="PROSITE" id="PS50943">
    <property type="entry name" value="HTH_CROC1"/>
    <property type="match status" value="1"/>
</dbReference>
<sequence>MADRDRKLNKDSVRIGTCIRIARERLGLSQDELASMVGVGTNSLSKVETGKNNFSFDHFLRLVRALDAEPGDLIFGTPLRMENGEEQIIRESRIEYDGKSREEVQKLRALLRSEINRMTEEELRILLDVSQAMRKRSGAPAGVKE</sequence>
<dbReference type="InterPro" id="IPR050807">
    <property type="entry name" value="TransReg_Diox_bact_type"/>
</dbReference>
<organism evidence="3 4">
    <name type="scientific">Eubacterium pyruvativorans</name>
    <dbReference type="NCBI Taxonomy" id="155865"/>
    <lineage>
        <taxon>Bacteria</taxon>
        <taxon>Bacillati</taxon>
        <taxon>Bacillota</taxon>
        <taxon>Clostridia</taxon>
        <taxon>Eubacteriales</taxon>
        <taxon>Eubacteriaceae</taxon>
        <taxon>Eubacterium</taxon>
    </lineage>
</organism>
<dbReference type="GO" id="GO:0005829">
    <property type="term" value="C:cytosol"/>
    <property type="evidence" value="ECO:0007669"/>
    <property type="project" value="TreeGrafter"/>
</dbReference>
<keyword evidence="1" id="KW-0238">DNA-binding</keyword>
<dbReference type="SMART" id="SM00530">
    <property type="entry name" value="HTH_XRE"/>
    <property type="match status" value="1"/>
</dbReference>
<dbReference type="EMBL" id="FPBT01000003">
    <property type="protein sequence ID" value="SFU37571.1"/>
    <property type="molecule type" value="Genomic_DNA"/>
</dbReference>
<keyword evidence="4" id="KW-1185">Reference proteome</keyword>
<dbReference type="PANTHER" id="PTHR46797">
    <property type="entry name" value="HTH-TYPE TRANSCRIPTIONAL REGULATOR"/>
    <property type="match status" value="1"/>
</dbReference>
<dbReference type="STRING" id="155865.SAMN05216515_10324"/>
<dbReference type="GO" id="GO:0003700">
    <property type="term" value="F:DNA-binding transcription factor activity"/>
    <property type="evidence" value="ECO:0007669"/>
    <property type="project" value="TreeGrafter"/>
</dbReference>
<proteinExistence type="predicted"/>
<evidence type="ECO:0000313" key="3">
    <source>
        <dbReference type="EMBL" id="SFU37571.1"/>
    </source>
</evidence>
<dbReference type="Proteomes" id="UP000198817">
    <property type="component" value="Unassembled WGS sequence"/>
</dbReference>
<dbReference type="Pfam" id="PF01381">
    <property type="entry name" value="HTH_3"/>
    <property type="match status" value="1"/>
</dbReference>
<gene>
    <name evidence="3" type="ORF">SAMN05216508_10324</name>
</gene>